<reference evidence="2" key="2">
    <citation type="submission" date="2022-01" db="EMBL/GenBank/DDBJ databases">
        <authorList>
            <person name="Yamashiro T."/>
            <person name="Shiraishi A."/>
            <person name="Satake H."/>
            <person name="Nakayama K."/>
        </authorList>
    </citation>
    <scope>NUCLEOTIDE SEQUENCE</scope>
</reference>
<keyword evidence="3" id="KW-1185">Reference proteome</keyword>
<evidence type="ECO:0000313" key="3">
    <source>
        <dbReference type="Proteomes" id="UP001151760"/>
    </source>
</evidence>
<protein>
    <submittedName>
        <fullName evidence="2">Uncharacterized protein</fullName>
    </submittedName>
</protein>
<feature type="transmembrane region" description="Helical" evidence="1">
    <location>
        <begin position="117"/>
        <end position="135"/>
    </location>
</feature>
<keyword evidence="1" id="KW-1133">Transmembrane helix</keyword>
<dbReference type="EMBL" id="BQNB010013196">
    <property type="protein sequence ID" value="GJT13030.1"/>
    <property type="molecule type" value="Genomic_DNA"/>
</dbReference>
<evidence type="ECO:0000256" key="1">
    <source>
        <dbReference type="SAM" id="Phobius"/>
    </source>
</evidence>
<gene>
    <name evidence="2" type="ORF">Tco_0860072</name>
</gene>
<proteinExistence type="predicted"/>
<name>A0ABQ5BDV7_9ASTR</name>
<reference evidence="2" key="1">
    <citation type="journal article" date="2022" name="Int. J. Mol. Sci.">
        <title>Draft Genome of Tanacetum Coccineum: Genomic Comparison of Closely Related Tanacetum-Family Plants.</title>
        <authorList>
            <person name="Yamashiro T."/>
            <person name="Shiraishi A."/>
            <person name="Nakayama K."/>
            <person name="Satake H."/>
        </authorList>
    </citation>
    <scope>NUCLEOTIDE SEQUENCE</scope>
</reference>
<organism evidence="2 3">
    <name type="scientific">Tanacetum coccineum</name>
    <dbReference type="NCBI Taxonomy" id="301880"/>
    <lineage>
        <taxon>Eukaryota</taxon>
        <taxon>Viridiplantae</taxon>
        <taxon>Streptophyta</taxon>
        <taxon>Embryophyta</taxon>
        <taxon>Tracheophyta</taxon>
        <taxon>Spermatophyta</taxon>
        <taxon>Magnoliopsida</taxon>
        <taxon>eudicotyledons</taxon>
        <taxon>Gunneridae</taxon>
        <taxon>Pentapetalae</taxon>
        <taxon>asterids</taxon>
        <taxon>campanulids</taxon>
        <taxon>Asterales</taxon>
        <taxon>Asteraceae</taxon>
        <taxon>Asteroideae</taxon>
        <taxon>Anthemideae</taxon>
        <taxon>Anthemidinae</taxon>
        <taxon>Tanacetum</taxon>
    </lineage>
</organism>
<sequence>MLMVGWKPRSASISPILELYLGDMGEDKLVIVVAIVGVGIAVVVVAAGVVVEIYSVVKLSFVVTLLLAMEYKFPSLLRGWAYAFHQDKASSVRVPVANVTLFSSAHLLRENTDSVRVLVGLVFLLRLLALALLQLELLEPQ</sequence>
<evidence type="ECO:0000313" key="2">
    <source>
        <dbReference type="EMBL" id="GJT13030.1"/>
    </source>
</evidence>
<comment type="caution">
    <text evidence="2">The sequence shown here is derived from an EMBL/GenBank/DDBJ whole genome shotgun (WGS) entry which is preliminary data.</text>
</comment>
<feature type="transmembrane region" description="Helical" evidence="1">
    <location>
        <begin position="29"/>
        <end position="47"/>
    </location>
</feature>
<keyword evidence="1" id="KW-0812">Transmembrane</keyword>
<keyword evidence="1" id="KW-0472">Membrane</keyword>
<dbReference type="Proteomes" id="UP001151760">
    <property type="component" value="Unassembled WGS sequence"/>
</dbReference>
<accession>A0ABQ5BDV7</accession>